<accession>A0ABS2WV06</accession>
<protein>
    <recommendedName>
        <fullName evidence="4">SprA-related family protein</fullName>
    </recommendedName>
</protein>
<dbReference type="Proteomes" id="UP000703590">
    <property type="component" value="Unassembled WGS sequence"/>
</dbReference>
<evidence type="ECO:0000313" key="3">
    <source>
        <dbReference type="Proteomes" id="UP000703590"/>
    </source>
</evidence>
<sequence>MEINSTFSSSYVRVHAQSLASKQGDAPSQTPSAPKELSPSEQAQLIKLQTRDTQVRAHEAAHLAAGSGVVTGGASFTYQVGPDNRQYAIGGEVPIDTSEGNTPEETASKMRQVRTAALAPADPSPTDYEVAATATLLEMRALQEIAKAQQEENSAPSNKAYAQEEEPEHGVDLYM</sequence>
<evidence type="ECO:0000313" key="2">
    <source>
        <dbReference type="EMBL" id="MBN2965413.1"/>
    </source>
</evidence>
<proteinExistence type="predicted"/>
<feature type="region of interest" description="Disordered" evidence="1">
    <location>
        <begin position="89"/>
        <end position="110"/>
    </location>
</feature>
<comment type="caution">
    <text evidence="2">The sequence shown here is derived from an EMBL/GenBank/DDBJ whole genome shotgun (WGS) entry which is preliminary data.</text>
</comment>
<organism evidence="2 3">
    <name type="scientific">Sulfurospirillum tamanense</name>
    <dbReference type="NCBI Taxonomy" id="2813362"/>
    <lineage>
        <taxon>Bacteria</taxon>
        <taxon>Pseudomonadati</taxon>
        <taxon>Campylobacterota</taxon>
        <taxon>Epsilonproteobacteria</taxon>
        <taxon>Campylobacterales</taxon>
        <taxon>Sulfurospirillaceae</taxon>
        <taxon>Sulfurospirillum</taxon>
    </lineage>
</organism>
<evidence type="ECO:0008006" key="4">
    <source>
        <dbReference type="Google" id="ProtNLM"/>
    </source>
</evidence>
<gene>
    <name evidence="2" type="ORF">JWV37_11525</name>
</gene>
<dbReference type="RefSeq" id="WP_205459974.1">
    <property type="nucleotide sequence ID" value="NZ_JAFHKK010000036.1"/>
</dbReference>
<reference evidence="2" key="2">
    <citation type="submission" date="2021-02" db="EMBL/GenBank/DDBJ databases">
        <authorList>
            <person name="Merkel A.Y."/>
        </authorList>
    </citation>
    <scope>NUCLEOTIDE SEQUENCE</scope>
    <source>
        <strain evidence="2">T05b</strain>
    </source>
</reference>
<feature type="region of interest" description="Disordered" evidence="1">
    <location>
        <begin position="16"/>
        <end position="41"/>
    </location>
</feature>
<dbReference type="InterPro" id="IPR021973">
    <property type="entry name" value="SprA-related"/>
</dbReference>
<feature type="region of interest" description="Disordered" evidence="1">
    <location>
        <begin position="145"/>
        <end position="175"/>
    </location>
</feature>
<name>A0ABS2WV06_9BACT</name>
<reference evidence="2" key="1">
    <citation type="submission" date="2021-02" db="EMBL/GenBank/DDBJ databases">
        <title>Sulfurospirillum tamanensis sp. nov.</title>
        <authorList>
            <person name="Frolova A."/>
            <person name="Merkel A."/>
            <person name="Slobodkin A."/>
        </authorList>
    </citation>
    <scope>NUCLEOTIDE SEQUENCE</scope>
    <source>
        <strain evidence="2">T05b</strain>
    </source>
</reference>
<keyword evidence="3" id="KW-1185">Reference proteome</keyword>
<evidence type="ECO:0000256" key="1">
    <source>
        <dbReference type="SAM" id="MobiDB-lite"/>
    </source>
</evidence>
<dbReference type="EMBL" id="JAFHKK010000036">
    <property type="protein sequence ID" value="MBN2965413.1"/>
    <property type="molecule type" value="Genomic_DNA"/>
</dbReference>
<dbReference type="Pfam" id="PF12118">
    <property type="entry name" value="SprA-related"/>
    <property type="match status" value="1"/>
</dbReference>
<feature type="compositionally biased region" description="Polar residues" evidence="1">
    <location>
        <begin position="18"/>
        <end position="32"/>
    </location>
</feature>